<keyword evidence="1" id="KW-0812">Transmembrane</keyword>
<feature type="transmembrane region" description="Helical" evidence="1">
    <location>
        <begin position="333"/>
        <end position="352"/>
    </location>
</feature>
<dbReference type="EMBL" id="FZQB01000015">
    <property type="protein sequence ID" value="SNT76096.1"/>
    <property type="molecule type" value="Genomic_DNA"/>
</dbReference>
<dbReference type="AlphaFoldDB" id="A0A239Q1G9"/>
<organism evidence="2 3">
    <name type="scientific">Paracoccus seriniphilus</name>
    <dbReference type="NCBI Taxonomy" id="184748"/>
    <lineage>
        <taxon>Bacteria</taxon>
        <taxon>Pseudomonadati</taxon>
        <taxon>Pseudomonadota</taxon>
        <taxon>Alphaproteobacteria</taxon>
        <taxon>Rhodobacterales</taxon>
        <taxon>Paracoccaceae</taxon>
        <taxon>Paracoccus</taxon>
    </lineage>
</organism>
<feature type="transmembrane region" description="Helical" evidence="1">
    <location>
        <begin position="114"/>
        <end position="135"/>
    </location>
</feature>
<keyword evidence="1" id="KW-1133">Transmembrane helix</keyword>
<evidence type="ECO:0000313" key="2">
    <source>
        <dbReference type="EMBL" id="SNT76096.1"/>
    </source>
</evidence>
<feature type="transmembrane region" description="Helical" evidence="1">
    <location>
        <begin position="306"/>
        <end position="326"/>
    </location>
</feature>
<dbReference type="Proteomes" id="UP000198307">
    <property type="component" value="Unassembled WGS sequence"/>
</dbReference>
<keyword evidence="3" id="KW-1185">Reference proteome</keyword>
<gene>
    <name evidence="2" type="ORF">SAMN05444959_11550</name>
</gene>
<feature type="transmembrane region" description="Helical" evidence="1">
    <location>
        <begin position="147"/>
        <end position="165"/>
    </location>
</feature>
<evidence type="ECO:0000313" key="3">
    <source>
        <dbReference type="Proteomes" id="UP000198307"/>
    </source>
</evidence>
<sequence length="407" mass="43951">MSGTMEALRNYRGPSVLCYGFRPFFLAAALWAVLAMICWLAMLTGMASLPMRFDPVTWHAHEFLFGYLAAVIAGFVLTAVPNWTGRLPVMGGRLAVLVLLWLAGRVAMALSGALAWPVVLAVDLALVLALVFFLAREVIRGRNWRNLPVVVLVLSYGAGNALFHVEAHLSGIAFDDAGMRLGLASALMLIALIGGRIIPSFTRNWLSARGARRLPHGFQRADIVVLALTALTLLTFVIRPENAVLRWIMLSCGTAHLWRMSRWCGGQVLGEPLLWVLHLAYGFLALGFLAEGLAQFGLLSIPAARHVWLAGAIGMMTLAVMCRATLGHTGYPLQAGAGTAAIFLSLLVSILLRVISGLPWVPVAALHLSALLWIIGFAGFALLYGPKLLRPRRGKRMPNPPAVAQGS</sequence>
<accession>A0A239Q1G9</accession>
<dbReference type="RefSeq" id="WP_089345426.1">
    <property type="nucleotide sequence ID" value="NZ_CP067129.1"/>
</dbReference>
<feature type="transmembrane region" description="Helical" evidence="1">
    <location>
        <begin position="220"/>
        <end position="238"/>
    </location>
</feature>
<reference evidence="2 3" key="1">
    <citation type="submission" date="2017-07" db="EMBL/GenBank/DDBJ databases">
        <authorList>
            <person name="Sun Z.S."/>
            <person name="Albrecht U."/>
            <person name="Echele G."/>
            <person name="Lee C.C."/>
        </authorList>
    </citation>
    <scope>NUCLEOTIDE SEQUENCE [LARGE SCALE GENOMIC DNA]</scope>
    <source>
        <strain evidence="2 3">DSM 14827</strain>
    </source>
</reference>
<protein>
    <submittedName>
        <fullName evidence="2">Uncharacterized protein involved in response to NO</fullName>
    </submittedName>
</protein>
<dbReference type="OrthoDB" id="9770040at2"/>
<feature type="transmembrane region" description="Helical" evidence="1">
    <location>
        <begin position="177"/>
        <end position="199"/>
    </location>
</feature>
<feature type="transmembrane region" description="Helical" evidence="1">
    <location>
        <begin position="90"/>
        <end position="108"/>
    </location>
</feature>
<feature type="transmembrane region" description="Helical" evidence="1">
    <location>
        <begin position="273"/>
        <end position="294"/>
    </location>
</feature>
<evidence type="ECO:0000256" key="1">
    <source>
        <dbReference type="SAM" id="Phobius"/>
    </source>
</evidence>
<feature type="transmembrane region" description="Helical" evidence="1">
    <location>
        <begin position="63"/>
        <end position="83"/>
    </location>
</feature>
<feature type="transmembrane region" description="Helical" evidence="1">
    <location>
        <begin position="21"/>
        <end position="43"/>
    </location>
</feature>
<keyword evidence="1" id="KW-0472">Membrane</keyword>
<proteinExistence type="predicted"/>
<dbReference type="Pfam" id="PF05940">
    <property type="entry name" value="NnrS"/>
    <property type="match status" value="1"/>
</dbReference>
<dbReference type="InterPro" id="IPR010266">
    <property type="entry name" value="NnrS"/>
</dbReference>
<feature type="transmembrane region" description="Helical" evidence="1">
    <location>
        <begin position="364"/>
        <end position="385"/>
    </location>
</feature>
<name>A0A239Q1G9_9RHOB</name>